<keyword evidence="4 6" id="KW-0732">Signal</keyword>
<dbReference type="GO" id="GO:1901982">
    <property type="term" value="F:maltose binding"/>
    <property type="evidence" value="ECO:0007669"/>
    <property type="project" value="TreeGrafter"/>
</dbReference>
<dbReference type="Gene3D" id="3.40.190.10">
    <property type="entry name" value="Periplasmic binding protein-like II"/>
    <property type="match status" value="2"/>
</dbReference>
<dbReference type="PRINTS" id="PR00181">
    <property type="entry name" value="MALTOSEBP"/>
</dbReference>
<keyword evidence="3 6" id="KW-0762">Sugar transport</keyword>
<dbReference type="PANTHER" id="PTHR30061:SF50">
    <property type="entry name" value="MALTOSE_MALTODEXTRIN-BINDING PERIPLASMIC PROTEIN"/>
    <property type="match status" value="1"/>
</dbReference>
<dbReference type="GO" id="GO:0015768">
    <property type="term" value="P:maltose transport"/>
    <property type="evidence" value="ECO:0007669"/>
    <property type="project" value="TreeGrafter"/>
</dbReference>
<comment type="caution">
    <text evidence="7">The sequence shown here is derived from an EMBL/GenBank/DDBJ whole genome shotgun (WGS) entry which is preliminary data.</text>
</comment>
<evidence type="ECO:0000256" key="1">
    <source>
        <dbReference type="ARBA" id="ARBA00008520"/>
    </source>
</evidence>
<protein>
    <recommendedName>
        <fullName evidence="5 6">Maltodextrin-binding protein</fullName>
    </recommendedName>
</protein>
<keyword evidence="2 6" id="KW-0813">Transport</keyword>
<dbReference type="PANTHER" id="PTHR30061">
    <property type="entry name" value="MALTOSE-BINDING PERIPLASMIC PROTEIN"/>
    <property type="match status" value="1"/>
</dbReference>
<dbReference type="CDD" id="cd13586">
    <property type="entry name" value="PBP2_Maltose_binding_like"/>
    <property type="match status" value="1"/>
</dbReference>
<name>A0A8E2IA65_9BACI</name>
<keyword evidence="6" id="KW-0449">Lipoprotein</keyword>
<dbReference type="RefSeq" id="WP_065107322.1">
    <property type="nucleotide sequence ID" value="NZ_CP065424.1"/>
</dbReference>
<dbReference type="GO" id="GO:0055052">
    <property type="term" value="C:ATP-binding cassette (ABC) transporter complex, substrate-binding subunit-containing"/>
    <property type="evidence" value="ECO:0007669"/>
    <property type="project" value="TreeGrafter"/>
</dbReference>
<dbReference type="GO" id="GO:0015144">
    <property type="term" value="F:carbohydrate transmembrane transporter activity"/>
    <property type="evidence" value="ECO:0007669"/>
    <property type="project" value="InterPro"/>
</dbReference>
<evidence type="ECO:0000313" key="8">
    <source>
        <dbReference type="Proteomes" id="UP000189761"/>
    </source>
</evidence>
<dbReference type="Proteomes" id="UP000189761">
    <property type="component" value="Unassembled WGS sequence"/>
</dbReference>
<comment type="similarity">
    <text evidence="1 6">Belongs to the bacterial solute-binding protein 1 family.</text>
</comment>
<dbReference type="GO" id="GO:0042956">
    <property type="term" value="P:maltodextrin transmembrane transport"/>
    <property type="evidence" value="ECO:0007669"/>
    <property type="project" value="TreeGrafter"/>
</dbReference>
<dbReference type="PROSITE" id="PS51257">
    <property type="entry name" value="PROKAR_LIPOPROTEIN"/>
    <property type="match status" value="1"/>
</dbReference>
<organism evidence="7 8">
    <name type="scientific">Heyndrickxia oleronia</name>
    <dbReference type="NCBI Taxonomy" id="38875"/>
    <lineage>
        <taxon>Bacteria</taxon>
        <taxon>Bacillati</taxon>
        <taxon>Bacillota</taxon>
        <taxon>Bacilli</taxon>
        <taxon>Bacillales</taxon>
        <taxon>Bacillaceae</taxon>
        <taxon>Heyndrickxia</taxon>
    </lineage>
</organism>
<evidence type="ECO:0000256" key="4">
    <source>
        <dbReference type="ARBA" id="ARBA00022729"/>
    </source>
</evidence>
<reference evidence="7 8" key="1">
    <citation type="submission" date="2017-01" db="EMBL/GenBank/DDBJ databases">
        <title>Draft genome sequence of Bacillus oleronius.</title>
        <authorList>
            <person name="Allam M."/>
        </authorList>
    </citation>
    <scope>NUCLEOTIDE SEQUENCE [LARGE SCALE GENOMIC DNA]</scope>
    <source>
        <strain evidence="7 8">DSM 9356</strain>
    </source>
</reference>
<keyword evidence="8" id="KW-1185">Reference proteome</keyword>
<keyword evidence="6" id="KW-0472">Membrane</keyword>
<comment type="subcellular location">
    <subcellularLocation>
        <location evidence="6">Cell membrane</location>
        <topology evidence="6">Lipid-anchor</topology>
    </subcellularLocation>
</comment>
<feature type="signal peptide" evidence="6">
    <location>
        <begin position="1"/>
        <end position="21"/>
    </location>
</feature>
<evidence type="ECO:0000256" key="5">
    <source>
        <dbReference type="ARBA" id="ARBA00030303"/>
    </source>
</evidence>
<dbReference type="InterPro" id="IPR006059">
    <property type="entry name" value="SBP"/>
</dbReference>
<dbReference type="SUPFAM" id="SSF53850">
    <property type="entry name" value="Periplasmic binding protein-like II"/>
    <property type="match status" value="1"/>
</dbReference>
<evidence type="ECO:0000256" key="2">
    <source>
        <dbReference type="ARBA" id="ARBA00022448"/>
    </source>
</evidence>
<proteinExistence type="inferred from homology"/>
<gene>
    <name evidence="7" type="ORF">BWZ43_08560</name>
</gene>
<dbReference type="InterPro" id="IPR006061">
    <property type="entry name" value="SBP_1_CS"/>
</dbReference>
<dbReference type="Pfam" id="PF13416">
    <property type="entry name" value="SBP_bac_8"/>
    <property type="match status" value="1"/>
</dbReference>
<evidence type="ECO:0000256" key="3">
    <source>
        <dbReference type="ARBA" id="ARBA00022597"/>
    </source>
</evidence>
<dbReference type="InterPro" id="IPR006060">
    <property type="entry name" value="Maltose/Cyclodextrin-bd"/>
</dbReference>
<keyword evidence="6" id="KW-1003">Cell membrane</keyword>
<dbReference type="AlphaFoldDB" id="A0A8E2IA65"/>
<feature type="chain" id="PRO_5039759345" description="Maltodextrin-binding protein" evidence="6">
    <location>
        <begin position="22"/>
        <end position="436"/>
    </location>
</feature>
<accession>A0A8E2IA65</accession>
<dbReference type="EMBL" id="MTLA01000081">
    <property type="protein sequence ID" value="OOP68805.1"/>
    <property type="molecule type" value="Genomic_DNA"/>
</dbReference>
<evidence type="ECO:0000313" key="7">
    <source>
        <dbReference type="EMBL" id="OOP68805.1"/>
    </source>
</evidence>
<sequence length="436" mass="48369">MKLKKTMGIIASSILLVGLLAGCTQPKGKEKASKEVEENAEVKEIKPEEGASLILWDNGGAEAEWANYVAEEFEKKYNVPVEVQEVSHTDAAGKLETDGPAGLGADVFNAAHDHLGTLVSGGLVYDNYFADDYKKDYMDAAVKGTSFIDKDGELKMYGFPIAIETYALYYNKDIVKKVPETWDELFEQGKQFQEGSTKKDRKYGLMMEPGNFYYTYAFMAGYGGYIFGNDNTNPEEIGINSEGAIKSGELMKKIHSELLPLKKEDITGDVISSFFNENKLAFRISGPWDVKNHKDAGINFGIAPLPKLDNGETPKSFSGIKAYYVNSYSKYPEAATLLAQFASSEEMLLKRYEMTGQLPPKNSLLENDTIKQDEVSMAFLEQAQNAVPMPNIPEMQAVWGPMETAYTAIWNDGMDPKKALDAAYEQIEDAISTQKK</sequence>
<dbReference type="PROSITE" id="PS01037">
    <property type="entry name" value="SBP_BACTERIAL_1"/>
    <property type="match status" value="1"/>
</dbReference>
<evidence type="ECO:0000256" key="6">
    <source>
        <dbReference type="RuleBase" id="RU365005"/>
    </source>
</evidence>